<dbReference type="AlphaFoldDB" id="A0A1V9ZFJ6"/>
<dbReference type="OrthoDB" id="64428at2759"/>
<keyword evidence="3" id="KW-1185">Reference proteome</keyword>
<name>A0A1V9ZFJ6_9STRA</name>
<evidence type="ECO:0000313" key="2">
    <source>
        <dbReference type="EMBL" id="OQR96661.1"/>
    </source>
</evidence>
<feature type="compositionally biased region" description="Basic and acidic residues" evidence="1">
    <location>
        <begin position="535"/>
        <end position="552"/>
    </location>
</feature>
<reference evidence="2 3" key="1">
    <citation type="journal article" date="2014" name="Genome Biol. Evol.">
        <title>The secreted proteins of Achlya hypogyna and Thraustotheca clavata identify the ancestral oomycete secretome and reveal gene acquisitions by horizontal gene transfer.</title>
        <authorList>
            <person name="Misner I."/>
            <person name="Blouin N."/>
            <person name="Leonard G."/>
            <person name="Richards T.A."/>
            <person name="Lane C.E."/>
        </authorList>
    </citation>
    <scope>NUCLEOTIDE SEQUENCE [LARGE SCALE GENOMIC DNA]</scope>
    <source>
        <strain evidence="2 3">ATCC 34112</strain>
    </source>
</reference>
<feature type="compositionally biased region" description="Basic and acidic residues" evidence="1">
    <location>
        <begin position="604"/>
        <end position="617"/>
    </location>
</feature>
<protein>
    <submittedName>
        <fullName evidence="2">Uncharacterized protein</fullName>
    </submittedName>
</protein>
<proteinExistence type="predicted"/>
<accession>A0A1V9ZFJ6</accession>
<gene>
    <name evidence="2" type="ORF">THRCLA_07204</name>
</gene>
<sequence length="635" mass="71631">MNDPMGYVVTTIIEHSITYLFQHSDLIEEFRMAQVPGALSNASAAKLRSFFATDQSVAELIQLLFVDPRLPQTRHGTPTYAECATLYYIQQLMTTPPYMTGIIDSFLNPAENRLCRKALLNEVNKYVPVTSMNAEALSRVLNAIFEKATIPTFFAHFGSDAVELFHGLLFQAGRECIKDIVLRICDEITPSPQSLWSGVPYRLLCQIFPTTQLPQLTGLVPSHASKDMDYRFTMMLYTCDFITDLIQEQRPDSLGLYIVETFTTDPKCAQTIVAGVLEDLKNLPTAVACESYGTKILNSLLQMHQCGCIEQNQKGEGATECKGSLNAIWDACVAVIPNIVDHLRLPPFKPFTLKHVQILYLFYPIFRVCCIQVDAHLMHNNIILLLLDLMERFPDANILHSAICRLFITYLEDAPILFGEELRSPRTLSDPLRLASFDSVILQRVIEGSNHTVITCFKDIALSYDEYFVQKPPVPQVAIDLWQSFSSTTLKSIRKDWAFAKPENVRVVRRHSASKAVHVDVDSLLALTAKSSNLVHDDNHHDTHHESEDRSSKAPRNAPLSSIHLSLNELASEHHNRHGPLELALKTPVIDTELETPWAKSHSPRYDNEGSPSKRETPLHALYNNEEHQLLEHFG</sequence>
<dbReference type="EMBL" id="JNBS01001956">
    <property type="protein sequence ID" value="OQR96661.1"/>
    <property type="molecule type" value="Genomic_DNA"/>
</dbReference>
<organism evidence="2 3">
    <name type="scientific">Thraustotheca clavata</name>
    <dbReference type="NCBI Taxonomy" id="74557"/>
    <lineage>
        <taxon>Eukaryota</taxon>
        <taxon>Sar</taxon>
        <taxon>Stramenopiles</taxon>
        <taxon>Oomycota</taxon>
        <taxon>Saprolegniomycetes</taxon>
        <taxon>Saprolegniales</taxon>
        <taxon>Achlyaceae</taxon>
        <taxon>Thraustotheca</taxon>
    </lineage>
</organism>
<feature type="region of interest" description="Disordered" evidence="1">
    <location>
        <begin position="595"/>
        <end position="617"/>
    </location>
</feature>
<feature type="region of interest" description="Disordered" evidence="1">
    <location>
        <begin position="535"/>
        <end position="558"/>
    </location>
</feature>
<comment type="caution">
    <text evidence="2">The sequence shown here is derived from an EMBL/GenBank/DDBJ whole genome shotgun (WGS) entry which is preliminary data.</text>
</comment>
<evidence type="ECO:0000256" key="1">
    <source>
        <dbReference type="SAM" id="MobiDB-lite"/>
    </source>
</evidence>
<dbReference type="Proteomes" id="UP000243217">
    <property type="component" value="Unassembled WGS sequence"/>
</dbReference>
<evidence type="ECO:0000313" key="3">
    <source>
        <dbReference type="Proteomes" id="UP000243217"/>
    </source>
</evidence>